<dbReference type="PANTHER" id="PTHR10344:SF4">
    <property type="entry name" value="UMP-CMP KINASE 2, MITOCHONDRIAL"/>
    <property type="match status" value="1"/>
</dbReference>
<dbReference type="Gene3D" id="3.40.50.300">
    <property type="entry name" value="P-loop containing nucleotide triphosphate hydrolases"/>
    <property type="match status" value="1"/>
</dbReference>
<reference evidence="10" key="1">
    <citation type="journal article" date="2020" name="mSystems">
        <title>Genome- and Community-Level Interaction Insights into Carbon Utilization and Element Cycling Functions of Hydrothermarchaeota in Hydrothermal Sediment.</title>
        <authorList>
            <person name="Zhou Z."/>
            <person name="Liu Y."/>
            <person name="Xu W."/>
            <person name="Pan J."/>
            <person name="Luo Z.H."/>
            <person name="Li M."/>
        </authorList>
    </citation>
    <scope>NUCLEOTIDE SEQUENCE [LARGE SCALE GENOMIC DNA]</scope>
    <source>
        <strain evidence="10">SpSt-642</strain>
    </source>
</reference>
<dbReference type="GO" id="GO:0006235">
    <property type="term" value="P:dTTP biosynthetic process"/>
    <property type="evidence" value="ECO:0007669"/>
    <property type="project" value="UniProtKB-UniRule"/>
</dbReference>
<evidence type="ECO:0000256" key="2">
    <source>
        <dbReference type="ARBA" id="ARBA00022679"/>
    </source>
</evidence>
<comment type="similarity">
    <text evidence="1 8">Belongs to the thymidylate kinase family.</text>
</comment>
<sequence length="216" mass="25129">MVLKQFTIKVKNGLSSNTRGLFIVLEGIDGSGKTSIAHRLIIDLEKNGYRTKYTFEPYTSLYIDILKNNYSEYRDAYLDALTYAVDRIIHLKTDIIPSIEKGEIVVCDRYFYSSVAYQSAQGAPYEWVLNINKIMLKPDLAIYLDVDPATGLKRKKGLVSRFPEYENIVFLSKVRDFYLKMVSEGYLKLVDASRDFESVYNDVFRIVERYLYRLRT</sequence>
<dbReference type="InterPro" id="IPR027417">
    <property type="entry name" value="P-loop_NTPase"/>
</dbReference>
<accession>A0A7C4H965</accession>
<keyword evidence="5 8" id="KW-0418">Kinase</keyword>
<comment type="catalytic activity">
    <reaction evidence="7 8">
        <text>dTMP + ATP = dTDP + ADP</text>
        <dbReference type="Rhea" id="RHEA:13517"/>
        <dbReference type="ChEBI" id="CHEBI:30616"/>
        <dbReference type="ChEBI" id="CHEBI:58369"/>
        <dbReference type="ChEBI" id="CHEBI:63528"/>
        <dbReference type="ChEBI" id="CHEBI:456216"/>
        <dbReference type="EC" id="2.7.4.9"/>
    </reaction>
</comment>
<dbReference type="EC" id="2.7.4.9" evidence="8"/>
<dbReference type="CDD" id="cd01672">
    <property type="entry name" value="TMPK"/>
    <property type="match status" value="1"/>
</dbReference>
<dbReference type="GO" id="GO:0006227">
    <property type="term" value="P:dUDP biosynthetic process"/>
    <property type="evidence" value="ECO:0007669"/>
    <property type="project" value="TreeGrafter"/>
</dbReference>
<evidence type="ECO:0000256" key="5">
    <source>
        <dbReference type="ARBA" id="ARBA00022777"/>
    </source>
</evidence>
<keyword evidence="2 8" id="KW-0808">Transferase</keyword>
<dbReference type="PANTHER" id="PTHR10344">
    <property type="entry name" value="THYMIDYLATE KINASE"/>
    <property type="match status" value="1"/>
</dbReference>
<dbReference type="PROSITE" id="PS01331">
    <property type="entry name" value="THYMIDYLATE_KINASE"/>
    <property type="match status" value="1"/>
</dbReference>
<evidence type="ECO:0000259" key="9">
    <source>
        <dbReference type="Pfam" id="PF02223"/>
    </source>
</evidence>
<gene>
    <name evidence="8 10" type="primary">tmk</name>
    <name evidence="10" type="ORF">ENU14_03230</name>
</gene>
<keyword evidence="6 8" id="KW-0067">ATP-binding</keyword>
<dbReference type="GO" id="GO:0004798">
    <property type="term" value="F:dTMP kinase activity"/>
    <property type="evidence" value="ECO:0007669"/>
    <property type="project" value="UniProtKB-UniRule"/>
</dbReference>
<dbReference type="EMBL" id="DTBJ01000022">
    <property type="protein sequence ID" value="HGM58586.1"/>
    <property type="molecule type" value="Genomic_DNA"/>
</dbReference>
<dbReference type="InterPro" id="IPR018094">
    <property type="entry name" value="Thymidylate_kinase"/>
</dbReference>
<organism evidence="10">
    <name type="scientific">Staphylothermus marinus</name>
    <dbReference type="NCBI Taxonomy" id="2280"/>
    <lineage>
        <taxon>Archaea</taxon>
        <taxon>Thermoproteota</taxon>
        <taxon>Thermoprotei</taxon>
        <taxon>Desulfurococcales</taxon>
        <taxon>Desulfurococcaceae</taxon>
        <taxon>Staphylothermus</taxon>
    </lineage>
</organism>
<evidence type="ECO:0000256" key="1">
    <source>
        <dbReference type="ARBA" id="ARBA00009776"/>
    </source>
</evidence>
<comment type="caution">
    <text evidence="10">The sequence shown here is derived from an EMBL/GenBank/DDBJ whole genome shotgun (WGS) entry which is preliminary data.</text>
</comment>
<dbReference type="SUPFAM" id="SSF52540">
    <property type="entry name" value="P-loop containing nucleoside triphosphate hydrolases"/>
    <property type="match status" value="1"/>
</dbReference>
<feature type="binding site" evidence="8">
    <location>
        <begin position="27"/>
        <end position="34"/>
    </location>
    <ligand>
        <name>ATP</name>
        <dbReference type="ChEBI" id="CHEBI:30616"/>
    </ligand>
</feature>
<dbReference type="GO" id="GO:0006233">
    <property type="term" value="P:dTDP biosynthetic process"/>
    <property type="evidence" value="ECO:0007669"/>
    <property type="project" value="InterPro"/>
</dbReference>
<proteinExistence type="inferred from homology"/>
<dbReference type="GO" id="GO:0005737">
    <property type="term" value="C:cytoplasm"/>
    <property type="evidence" value="ECO:0007669"/>
    <property type="project" value="TreeGrafter"/>
</dbReference>
<keyword evidence="3 8" id="KW-0545">Nucleotide biosynthesis</keyword>
<keyword evidence="4 8" id="KW-0547">Nucleotide-binding</keyword>
<evidence type="ECO:0000256" key="3">
    <source>
        <dbReference type="ARBA" id="ARBA00022727"/>
    </source>
</evidence>
<dbReference type="AlphaFoldDB" id="A0A7C4H965"/>
<dbReference type="InterPro" id="IPR018095">
    <property type="entry name" value="Thymidylate_kin_CS"/>
</dbReference>
<dbReference type="GO" id="GO:0005524">
    <property type="term" value="F:ATP binding"/>
    <property type="evidence" value="ECO:0007669"/>
    <property type="project" value="UniProtKB-UniRule"/>
</dbReference>
<dbReference type="HAMAP" id="MF_00165">
    <property type="entry name" value="Thymidylate_kinase"/>
    <property type="match status" value="1"/>
</dbReference>
<feature type="domain" description="Thymidylate kinase-like" evidence="9">
    <location>
        <begin position="25"/>
        <end position="202"/>
    </location>
</feature>
<dbReference type="InterPro" id="IPR039430">
    <property type="entry name" value="Thymidylate_kin-like_dom"/>
</dbReference>
<evidence type="ECO:0000313" key="10">
    <source>
        <dbReference type="EMBL" id="HGM58586.1"/>
    </source>
</evidence>
<name>A0A7C4H965_STAMA</name>
<protein>
    <recommendedName>
        <fullName evidence="8">Probable thymidylate kinase</fullName>
        <ecNumber evidence="8">2.7.4.9</ecNumber>
    </recommendedName>
    <alternativeName>
        <fullName evidence="8">dTMP kinase</fullName>
    </alternativeName>
</protein>
<evidence type="ECO:0000256" key="8">
    <source>
        <dbReference type="HAMAP-Rule" id="MF_00165"/>
    </source>
</evidence>
<evidence type="ECO:0000256" key="6">
    <source>
        <dbReference type="ARBA" id="ARBA00022840"/>
    </source>
</evidence>
<evidence type="ECO:0000256" key="4">
    <source>
        <dbReference type="ARBA" id="ARBA00022741"/>
    </source>
</evidence>
<dbReference type="Pfam" id="PF02223">
    <property type="entry name" value="Thymidylate_kin"/>
    <property type="match status" value="1"/>
</dbReference>
<dbReference type="NCBIfam" id="TIGR00041">
    <property type="entry name" value="DTMP_kinase"/>
    <property type="match status" value="1"/>
</dbReference>
<evidence type="ECO:0000256" key="7">
    <source>
        <dbReference type="ARBA" id="ARBA00048743"/>
    </source>
</evidence>